<organism evidence="1">
    <name type="scientific">marine metagenome</name>
    <dbReference type="NCBI Taxonomy" id="408172"/>
    <lineage>
        <taxon>unclassified sequences</taxon>
        <taxon>metagenomes</taxon>
        <taxon>ecological metagenomes</taxon>
    </lineage>
</organism>
<reference evidence="1" key="1">
    <citation type="submission" date="2018-05" db="EMBL/GenBank/DDBJ databases">
        <authorList>
            <person name="Lanie J.A."/>
            <person name="Ng W.-L."/>
            <person name="Kazmierczak K.M."/>
            <person name="Andrzejewski T.M."/>
            <person name="Davidsen T.M."/>
            <person name="Wayne K.J."/>
            <person name="Tettelin H."/>
            <person name="Glass J.I."/>
            <person name="Rusch D."/>
            <person name="Podicherti R."/>
            <person name="Tsui H.-C.T."/>
            <person name="Winkler M.E."/>
        </authorList>
    </citation>
    <scope>NUCLEOTIDE SEQUENCE</scope>
</reference>
<name>A0A381V6N8_9ZZZZ</name>
<sequence length="187" mass="20698">MKFKTISLPVLFLCIFLTFLPHVLQAGPGEGWGVALGSGPLKPVDTNTGNDYQTTSILSDSLDYQWSLGQSFSFSFFGTENGGRAELPPKPKHEYYKTGLIGAELRAWFGPFFLGIHGGQYYLLWAESLSSYSGIAQTGGSGYSLGFELESGWMIVANSEQSGTFEFYDMPDQKVEGTRILLGYRWR</sequence>
<dbReference type="AlphaFoldDB" id="A0A381V6N8"/>
<evidence type="ECO:0000313" key="1">
    <source>
        <dbReference type="EMBL" id="SVA36049.1"/>
    </source>
</evidence>
<evidence type="ECO:0008006" key="2">
    <source>
        <dbReference type="Google" id="ProtNLM"/>
    </source>
</evidence>
<dbReference type="EMBL" id="UINC01008004">
    <property type="protein sequence ID" value="SVA36049.1"/>
    <property type="molecule type" value="Genomic_DNA"/>
</dbReference>
<gene>
    <name evidence="1" type="ORF">METZ01_LOCUS88903</name>
</gene>
<protein>
    <recommendedName>
        <fullName evidence="2">Outer membrane protein beta-barrel domain-containing protein</fullName>
    </recommendedName>
</protein>
<proteinExistence type="predicted"/>
<accession>A0A381V6N8</accession>